<dbReference type="InterPro" id="IPR011250">
    <property type="entry name" value="OMP/PagP_B-barrel"/>
</dbReference>
<evidence type="ECO:0000256" key="2">
    <source>
        <dbReference type="ARBA" id="ARBA00011041"/>
    </source>
</evidence>
<sequence length="183" mass="20798">MFFSFLRLIMKKFLYLLALACIISLSASMANAQRLITGSAVYGVSKTMRNNPKGFVFKYRYEYDDIFKPISFIGALLYTETDKFENKVSYLKSQYMDISVGPVYRLNNMVSVYGTMGFISNKLQSKSINKTKKDLVFLDYGISFTAGIQIDPLENFVIDFGYETGILHDDRVKNIFAGVGCSF</sequence>
<comment type="similarity">
    <text evidence="2">Belongs to the outer membrane OOP (TC 1.B.6) superfamily. OmpX family.</text>
</comment>
<dbReference type="InterPro" id="IPR027385">
    <property type="entry name" value="Beta-barrel_OMP"/>
</dbReference>
<evidence type="ECO:0000256" key="1">
    <source>
        <dbReference type="ARBA" id="ARBA00004571"/>
    </source>
</evidence>
<feature type="chain" id="PRO_5015108462" description="Outer membrane protein X" evidence="9">
    <location>
        <begin position="33"/>
        <end position="183"/>
    </location>
</feature>
<evidence type="ECO:0000256" key="4">
    <source>
        <dbReference type="ARBA" id="ARBA00022452"/>
    </source>
</evidence>
<evidence type="ECO:0000256" key="3">
    <source>
        <dbReference type="ARBA" id="ARBA00020573"/>
    </source>
</evidence>
<evidence type="ECO:0000256" key="8">
    <source>
        <dbReference type="ARBA" id="ARBA00023237"/>
    </source>
</evidence>
<comment type="subcellular location">
    <subcellularLocation>
        <location evidence="1">Cell outer membrane</location>
        <topology evidence="1">Multi-pass membrane protein</topology>
    </subcellularLocation>
</comment>
<dbReference type="GO" id="GO:0044384">
    <property type="term" value="C:host outer membrane"/>
    <property type="evidence" value="ECO:0007669"/>
    <property type="project" value="InterPro"/>
</dbReference>
<dbReference type="AlphaFoldDB" id="A0A2P5T2E1"/>
<dbReference type="Gene3D" id="2.40.160.20">
    <property type="match status" value="1"/>
</dbReference>
<protein>
    <recommendedName>
        <fullName evidence="3">Outer membrane protein X</fullName>
    </recommendedName>
</protein>
<keyword evidence="6 9" id="KW-0732">Signal</keyword>
<accession>A0A2P5T2E1</accession>
<keyword evidence="4" id="KW-1134">Transmembrane beta strand</keyword>
<dbReference type="InterPro" id="IPR051723">
    <property type="entry name" value="Bact_OM_Invasion-Related"/>
</dbReference>
<keyword evidence="8" id="KW-0998">Cell outer membrane</keyword>
<gene>
    <name evidence="11" type="primary">ompX</name>
    <name evidence="11" type="ORF">CRV09_00305</name>
</gene>
<dbReference type="PRINTS" id="PR00316">
    <property type="entry name" value="ENTEROVIROMP"/>
</dbReference>
<evidence type="ECO:0000256" key="5">
    <source>
        <dbReference type="ARBA" id="ARBA00022692"/>
    </source>
</evidence>
<dbReference type="GO" id="GO:0009279">
    <property type="term" value="C:cell outer membrane"/>
    <property type="evidence" value="ECO:0007669"/>
    <property type="project" value="UniProtKB-SubCell"/>
</dbReference>
<dbReference type="SUPFAM" id="SSF56925">
    <property type="entry name" value="OMPA-like"/>
    <property type="match status" value="1"/>
</dbReference>
<evidence type="ECO:0000256" key="7">
    <source>
        <dbReference type="ARBA" id="ARBA00023136"/>
    </source>
</evidence>
<evidence type="ECO:0000313" key="11">
    <source>
        <dbReference type="EMBL" id="PPI88747.1"/>
    </source>
</evidence>
<dbReference type="Pfam" id="PF13505">
    <property type="entry name" value="OMP_b-brl"/>
    <property type="match status" value="1"/>
</dbReference>
<comment type="caution">
    <text evidence="11">The sequence shown here is derived from an EMBL/GenBank/DDBJ whole genome shotgun (WGS) entry which is preliminary data.</text>
</comment>
<evidence type="ECO:0000313" key="12">
    <source>
        <dbReference type="Proteomes" id="UP000295937"/>
    </source>
</evidence>
<feature type="domain" description="Outer membrane protein beta-barrel" evidence="10">
    <location>
        <begin position="18"/>
        <end position="183"/>
    </location>
</feature>
<evidence type="ECO:0000259" key="10">
    <source>
        <dbReference type="Pfam" id="PF13505"/>
    </source>
</evidence>
<dbReference type="PANTHER" id="PTHR35892">
    <property type="entry name" value="OUTER MEMBRANE PROTEIN PAGN-RELATED"/>
    <property type="match status" value="1"/>
</dbReference>
<keyword evidence="5" id="KW-0812">Transmembrane</keyword>
<dbReference type="PANTHER" id="PTHR35892:SF3">
    <property type="entry name" value="OUTER MEMBRANE PROTEIN X"/>
    <property type="match status" value="1"/>
</dbReference>
<dbReference type="InterPro" id="IPR000758">
    <property type="entry name" value="Enterovir_OMP"/>
</dbReference>
<reference evidence="11 12" key="1">
    <citation type="journal article" date="2018" name="Genome Biol. Evol.">
        <title>Cladogenesis and Genomic Streamlining in Extracellular Endosymbionts of Tropical Stink Bugs.</title>
        <authorList>
            <person name="Otero-Bravo A."/>
            <person name="Goffredi S."/>
            <person name="Sabree Z.L."/>
        </authorList>
    </citation>
    <scope>NUCLEOTIDE SEQUENCE [LARGE SCALE GENOMIC DNA]</scope>
    <source>
        <strain evidence="11 12">SoEO</strain>
    </source>
</reference>
<proteinExistence type="inferred from homology"/>
<evidence type="ECO:0000256" key="6">
    <source>
        <dbReference type="ARBA" id="ARBA00022729"/>
    </source>
</evidence>
<organism evidence="11 12">
    <name type="scientific">Candidatus Pantoea edessiphila</name>
    <dbReference type="NCBI Taxonomy" id="2044610"/>
    <lineage>
        <taxon>Bacteria</taxon>
        <taxon>Pseudomonadati</taxon>
        <taxon>Pseudomonadota</taxon>
        <taxon>Gammaproteobacteria</taxon>
        <taxon>Enterobacterales</taxon>
        <taxon>Erwiniaceae</taxon>
        <taxon>Pantoea</taxon>
    </lineage>
</organism>
<evidence type="ECO:0000256" key="9">
    <source>
        <dbReference type="SAM" id="SignalP"/>
    </source>
</evidence>
<name>A0A2P5T2E1_9GAMM</name>
<dbReference type="EMBL" id="PDKR01000001">
    <property type="protein sequence ID" value="PPI88747.1"/>
    <property type="molecule type" value="Genomic_DNA"/>
</dbReference>
<keyword evidence="7" id="KW-0472">Membrane</keyword>
<dbReference type="Proteomes" id="UP000295937">
    <property type="component" value="Unassembled WGS sequence"/>
</dbReference>
<feature type="signal peptide" evidence="9">
    <location>
        <begin position="1"/>
        <end position="32"/>
    </location>
</feature>